<evidence type="ECO:0000256" key="12">
    <source>
        <dbReference type="SAM" id="SignalP"/>
    </source>
</evidence>
<evidence type="ECO:0000256" key="5">
    <source>
        <dbReference type="ARBA" id="ARBA00022723"/>
    </source>
</evidence>
<dbReference type="InterPro" id="IPR057246">
    <property type="entry name" value="CARBOXYPEPT_ZN_1"/>
</dbReference>
<dbReference type="PANTHER" id="PTHR11705">
    <property type="entry name" value="PROTEASE FAMILY M14 CARBOXYPEPTIDASE A,B"/>
    <property type="match status" value="1"/>
</dbReference>
<dbReference type="GO" id="GO:0006508">
    <property type="term" value="P:proteolysis"/>
    <property type="evidence" value="ECO:0007669"/>
    <property type="project" value="UniProtKB-KW"/>
</dbReference>
<dbReference type="PROSITE" id="PS00132">
    <property type="entry name" value="CARBOXYPEPT_ZN_1"/>
    <property type="match status" value="1"/>
</dbReference>
<dbReference type="AlphaFoldDB" id="C1C0K1"/>
<feature type="active site" description="Proton donor/acceptor" evidence="11">
    <location>
        <position position="385"/>
    </location>
</feature>
<dbReference type="Pfam" id="PF02244">
    <property type="entry name" value="Propep_M14"/>
    <property type="match status" value="1"/>
</dbReference>
<name>C1C0K1_CALCM</name>
<sequence>MWWLKVIFSLFAVLLTESMARKSYRGYQVVRTEKLESQKDITELIEFVETGPSSNAFDFGVTPRTVGCTATIMVSPGSLSTLQEFLKEKGIESEVIMEDVGETLMKENNNNKLLRRIKDPKFVIDWNSYFGISDIHTFMDQIAEGKEDYVRVVTYGTSYEGRHLKLLKIAKAGVGAPNIFIEGGIHAREWISPAVTTYIIRSLLEEPQNSKYLDMFNFHIIPSANPDGYEFTRNDTRFWRKTRSYNPNSNCRGVDPNRNWGFHWHESGVSDDPCSAIYPGTEPFSEAEVEAIRKYTLSLNPTPIMSICIHSAAELFLIPYGYAVGAFPDNFDEMEELAEKAAKALNAVHGSEFGVINAAAFWPGAGAADDWYTGVLGSRFVYTIELRKGAGNIFDLPEDQITPSGEELWQGMKVLLAGAHKATIEEK</sequence>
<dbReference type="GO" id="GO:0008270">
    <property type="term" value="F:zinc ion binding"/>
    <property type="evidence" value="ECO:0007669"/>
    <property type="project" value="InterPro"/>
</dbReference>
<dbReference type="InterPro" id="IPR036990">
    <property type="entry name" value="M14A-like_propep"/>
</dbReference>
<keyword evidence="9" id="KW-0482">Metalloprotease</keyword>
<dbReference type="PANTHER" id="PTHR11705:SF91">
    <property type="entry name" value="FI01817P-RELATED"/>
    <property type="match status" value="1"/>
</dbReference>
<dbReference type="PRINTS" id="PR00765">
    <property type="entry name" value="CRBOXYPTASEA"/>
</dbReference>
<reference evidence="14" key="1">
    <citation type="submission" date="2009-03" db="EMBL/GenBank/DDBJ databases">
        <title>Caligus clemensi ESTs and full-length cDNAs.</title>
        <authorList>
            <person name="Yasuike M."/>
            <person name="von Schalburg K."/>
            <person name="Cooper G."/>
            <person name="Leong J."/>
            <person name="Jones S.R.M."/>
            <person name="Koop B.F."/>
        </authorList>
    </citation>
    <scope>NUCLEOTIDE SEQUENCE</scope>
    <source>
        <tissue evidence="14">Whole</tissue>
    </source>
</reference>
<keyword evidence="7" id="KW-0378">Hydrolase</keyword>
<dbReference type="Pfam" id="PF00246">
    <property type="entry name" value="Peptidase_M14"/>
    <property type="match status" value="1"/>
</dbReference>
<comment type="similarity">
    <text evidence="2 11">Belongs to the peptidase M14 family.</text>
</comment>
<keyword evidence="5" id="KW-0479">Metal-binding</keyword>
<dbReference type="PROSITE" id="PS52035">
    <property type="entry name" value="PEPTIDASE_M14"/>
    <property type="match status" value="1"/>
</dbReference>
<protein>
    <submittedName>
        <fullName evidence="14">Carboxypeptidase B</fullName>
    </submittedName>
</protein>
<feature type="signal peptide" evidence="12">
    <location>
        <begin position="1"/>
        <end position="20"/>
    </location>
</feature>
<keyword evidence="10" id="KW-1015">Disulfide bond</keyword>
<organism evidence="14">
    <name type="scientific">Caligus clemensi</name>
    <name type="common">Sea louse</name>
    <dbReference type="NCBI Taxonomy" id="344056"/>
    <lineage>
        <taxon>Eukaryota</taxon>
        <taxon>Metazoa</taxon>
        <taxon>Ecdysozoa</taxon>
        <taxon>Arthropoda</taxon>
        <taxon>Crustacea</taxon>
        <taxon>Multicrustacea</taxon>
        <taxon>Hexanauplia</taxon>
        <taxon>Copepoda</taxon>
        <taxon>Siphonostomatoida</taxon>
        <taxon>Caligidae</taxon>
        <taxon>Caligus</taxon>
    </lineage>
</organism>
<dbReference type="SUPFAM" id="SSF53187">
    <property type="entry name" value="Zn-dependent exopeptidases"/>
    <property type="match status" value="1"/>
</dbReference>
<dbReference type="SUPFAM" id="SSF54897">
    <property type="entry name" value="Protease propeptides/inhibitors"/>
    <property type="match status" value="1"/>
</dbReference>
<keyword evidence="4" id="KW-0645">Protease</keyword>
<dbReference type="GO" id="GO:0004181">
    <property type="term" value="F:metallocarboxypeptidase activity"/>
    <property type="evidence" value="ECO:0007669"/>
    <property type="project" value="InterPro"/>
</dbReference>
<accession>C1C0K1</accession>
<dbReference type="Gene3D" id="3.40.630.10">
    <property type="entry name" value="Zn peptidases"/>
    <property type="match status" value="1"/>
</dbReference>
<dbReference type="EMBL" id="BT080380">
    <property type="protein sequence ID" value="ACO14804.1"/>
    <property type="molecule type" value="mRNA"/>
</dbReference>
<gene>
    <name evidence="14" type="primary">CBPB</name>
</gene>
<proteinExistence type="evidence at transcript level"/>
<keyword evidence="6 12" id="KW-0732">Signal</keyword>
<feature type="domain" description="Peptidase M14" evidence="13">
    <location>
        <begin position="128"/>
        <end position="419"/>
    </location>
</feature>
<evidence type="ECO:0000256" key="7">
    <source>
        <dbReference type="ARBA" id="ARBA00022801"/>
    </source>
</evidence>
<dbReference type="CDD" id="cd03860">
    <property type="entry name" value="M14_CP_A-B_like"/>
    <property type="match status" value="1"/>
</dbReference>
<keyword evidence="3 14" id="KW-0121">Carboxypeptidase</keyword>
<dbReference type="FunFam" id="3.40.630.10:FF:000084">
    <property type="entry name" value="Carboxypeptidase B2"/>
    <property type="match status" value="1"/>
</dbReference>
<evidence type="ECO:0000313" key="14">
    <source>
        <dbReference type="EMBL" id="ACO14804.1"/>
    </source>
</evidence>
<keyword evidence="8" id="KW-0862">Zinc</keyword>
<evidence type="ECO:0000256" key="8">
    <source>
        <dbReference type="ARBA" id="ARBA00022833"/>
    </source>
</evidence>
<evidence type="ECO:0000259" key="13">
    <source>
        <dbReference type="PROSITE" id="PS52035"/>
    </source>
</evidence>
<dbReference type="InterPro" id="IPR000834">
    <property type="entry name" value="Peptidase_M14"/>
</dbReference>
<feature type="chain" id="PRO_5002905447" evidence="12">
    <location>
        <begin position="21"/>
        <end position="427"/>
    </location>
</feature>
<evidence type="ECO:0000256" key="9">
    <source>
        <dbReference type="ARBA" id="ARBA00023049"/>
    </source>
</evidence>
<evidence type="ECO:0000256" key="3">
    <source>
        <dbReference type="ARBA" id="ARBA00022645"/>
    </source>
</evidence>
<dbReference type="SMART" id="SM00631">
    <property type="entry name" value="Zn_pept"/>
    <property type="match status" value="1"/>
</dbReference>
<dbReference type="GO" id="GO:0005615">
    <property type="term" value="C:extracellular space"/>
    <property type="evidence" value="ECO:0007669"/>
    <property type="project" value="TreeGrafter"/>
</dbReference>
<dbReference type="Gene3D" id="3.30.70.340">
    <property type="entry name" value="Metallocarboxypeptidase-like"/>
    <property type="match status" value="1"/>
</dbReference>
<evidence type="ECO:0000256" key="6">
    <source>
        <dbReference type="ARBA" id="ARBA00022729"/>
    </source>
</evidence>
<evidence type="ECO:0000256" key="10">
    <source>
        <dbReference type="ARBA" id="ARBA00023157"/>
    </source>
</evidence>
<evidence type="ECO:0000256" key="1">
    <source>
        <dbReference type="ARBA" id="ARBA00001947"/>
    </source>
</evidence>
<comment type="cofactor">
    <cofactor evidence="1">
        <name>Zn(2+)</name>
        <dbReference type="ChEBI" id="CHEBI:29105"/>
    </cofactor>
</comment>
<evidence type="ECO:0000256" key="2">
    <source>
        <dbReference type="ARBA" id="ARBA00005988"/>
    </source>
</evidence>
<dbReference type="InterPro" id="IPR003146">
    <property type="entry name" value="M14A_act_pep"/>
</dbReference>
<evidence type="ECO:0000256" key="11">
    <source>
        <dbReference type="PROSITE-ProRule" id="PRU01379"/>
    </source>
</evidence>
<evidence type="ECO:0000256" key="4">
    <source>
        <dbReference type="ARBA" id="ARBA00022670"/>
    </source>
</evidence>